<sequence length="110" mass="11921">MRYRHRCPEYSRGGNAGTGKLFEAVERFKCDAIMPKVDVLRRANALASITSAAATSPGEPVPSLQGDLASISTLSTSALLYENKYRTLRAKLAFKIAAALGRAESYLSRP</sequence>
<name>A0ABV7K3G1_9HYPH</name>
<keyword evidence="2" id="KW-1185">Reference proteome</keyword>
<protein>
    <submittedName>
        <fullName evidence="1">Uncharacterized protein</fullName>
    </submittedName>
</protein>
<dbReference type="RefSeq" id="WP_378217558.1">
    <property type="nucleotide sequence ID" value="NZ_JBHRTK010000001.1"/>
</dbReference>
<accession>A0ABV7K3G1</accession>
<proteinExistence type="predicted"/>
<gene>
    <name evidence="1" type="ORF">ACFOHJ_00940</name>
</gene>
<organism evidence="1 2">
    <name type="scientific">Aquamicrobium soli</name>
    <dbReference type="NCBI Taxonomy" id="1811518"/>
    <lineage>
        <taxon>Bacteria</taxon>
        <taxon>Pseudomonadati</taxon>
        <taxon>Pseudomonadota</taxon>
        <taxon>Alphaproteobacteria</taxon>
        <taxon>Hyphomicrobiales</taxon>
        <taxon>Phyllobacteriaceae</taxon>
        <taxon>Aquamicrobium</taxon>
    </lineage>
</organism>
<reference evidence="2" key="1">
    <citation type="journal article" date="2019" name="Int. J. Syst. Evol. Microbiol.">
        <title>The Global Catalogue of Microorganisms (GCM) 10K type strain sequencing project: providing services to taxonomists for standard genome sequencing and annotation.</title>
        <authorList>
            <consortium name="The Broad Institute Genomics Platform"/>
            <consortium name="The Broad Institute Genome Sequencing Center for Infectious Disease"/>
            <person name="Wu L."/>
            <person name="Ma J."/>
        </authorList>
    </citation>
    <scope>NUCLEOTIDE SEQUENCE [LARGE SCALE GENOMIC DNA]</scope>
    <source>
        <strain evidence="2">KCTC 52165</strain>
    </source>
</reference>
<evidence type="ECO:0000313" key="1">
    <source>
        <dbReference type="EMBL" id="MFC3204774.1"/>
    </source>
</evidence>
<comment type="caution">
    <text evidence="1">The sequence shown here is derived from an EMBL/GenBank/DDBJ whole genome shotgun (WGS) entry which is preliminary data.</text>
</comment>
<dbReference type="EMBL" id="JBHRTK010000001">
    <property type="protein sequence ID" value="MFC3204774.1"/>
    <property type="molecule type" value="Genomic_DNA"/>
</dbReference>
<dbReference type="Proteomes" id="UP001595583">
    <property type="component" value="Unassembled WGS sequence"/>
</dbReference>
<evidence type="ECO:0000313" key="2">
    <source>
        <dbReference type="Proteomes" id="UP001595583"/>
    </source>
</evidence>